<gene>
    <name evidence="1" type="ORF">NCWK1_3973</name>
</gene>
<keyword evidence="2" id="KW-1185">Reference proteome</keyword>
<comment type="caution">
    <text evidence="1">The sequence shown here is derived from an EMBL/GenBank/DDBJ whole genome shotgun (WGS) entry which is preliminary data.</text>
</comment>
<dbReference type="EMBL" id="BDGE01000071">
    <property type="protein sequence ID" value="GBE94202.1"/>
    <property type="molecule type" value="Genomic_DNA"/>
</dbReference>
<protein>
    <submittedName>
        <fullName evidence="1">Pentapeptide repeat protein</fullName>
    </submittedName>
</protein>
<sequence>MRLVDKEYQLKLIMLSEAHDDIEKLKNASGKDKPEKRNKEINQQPQLIKVKLVKLLNAGGV</sequence>
<proteinExistence type="predicted"/>
<accession>A0A2H6LLX4</accession>
<reference evidence="2" key="1">
    <citation type="journal article" date="2018" name="Genome Announc.">
        <title>Draft Genome Sequence of the Nitrogen-Fixing and Hormogonia-Inducing Cyanobacterium Nostoc cycadae Strain WK-1, Isolated from the Coralloid Roots of Cycas revoluta.</title>
        <authorList>
            <person name="Kanesaki Y."/>
            <person name="Hirose M."/>
            <person name="Hirose Y."/>
            <person name="Fujisawa T."/>
            <person name="Nakamura Y."/>
            <person name="Watanabe S."/>
            <person name="Matsunaga S."/>
            <person name="Uchida H."/>
            <person name="Murakami A."/>
        </authorList>
    </citation>
    <scope>NUCLEOTIDE SEQUENCE [LARGE SCALE GENOMIC DNA]</scope>
    <source>
        <strain evidence="2">WK-1</strain>
    </source>
</reference>
<dbReference type="AlphaFoldDB" id="A0A2H6LLX4"/>
<name>A0A2H6LLX4_9NOSO</name>
<organism evidence="1 2">
    <name type="scientific">Nostoc cycadae WK-1</name>
    <dbReference type="NCBI Taxonomy" id="1861711"/>
    <lineage>
        <taxon>Bacteria</taxon>
        <taxon>Bacillati</taxon>
        <taxon>Cyanobacteriota</taxon>
        <taxon>Cyanophyceae</taxon>
        <taxon>Nostocales</taxon>
        <taxon>Nostocaceae</taxon>
        <taxon>Nostoc</taxon>
    </lineage>
</organism>
<dbReference type="Proteomes" id="UP000236527">
    <property type="component" value="Unassembled WGS sequence"/>
</dbReference>
<evidence type="ECO:0000313" key="1">
    <source>
        <dbReference type="EMBL" id="GBE94202.1"/>
    </source>
</evidence>
<evidence type="ECO:0000313" key="2">
    <source>
        <dbReference type="Proteomes" id="UP000236527"/>
    </source>
</evidence>